<dbReference type="Proteomes" id="UP000740926">
    <property type="component" value="Unassembled WGS sequence"/>
</dbReference>
<comment type="caution">
    <text evidence="1">The sequence shown here is derived from an EMBL/GenBank/DDBJ whole genome shotgun (WGS) entry which is preliminary data.</text>
</comment>
<sequence length="120" mass="13513">MALLIAQRHADAPRPRHHQATVHGIALFAHFVDQGADQRHRVMRITARDECGVGLQRGFHFVVWQCGQDGEATRANTQRVPIARQQHMRLQGVVAVFAQDTHREYIAPKGKEGGITAFMR</sequence>
<protein>
    <submittedName>
        <fullName evidence="1">Uncharacterized protein</fullName>
    </submittedName>
</protein>
<evidence type="ECO:0000313" key="2">
    <source>
        <dbReference type="Proteomes" id="UP000740926"/>
    </source>
</evidence>
<keyword evidence="2" id="KW-1185">Reference proteome</keyword>
<gene>
    <name evidence="1" type="ORF">G6F50_017225</name>
</gene>
<dbReference type="AlphaFoldDB" id="A0A9P6XQQ5"/>
<reference evidence="1 2" key="1">
    <citation type="journal article" date="2020" name="Microb. Genom.">
        <title>Genetic diversity of clinical and environmental Mucorales isolates obtained from an investigation of mucormycosis cases among solid organ transplant recipients.</title>
        <authorList>
            <person name="Nguyen M.H."/>
            <person name="Kaul D."/>
            <person name="Muto C."/>
            <person name="Cheng S.J."/>
            <person name="Richter R.A."/>
            <person name="Bruno V.M."/>
            <person name="Liu G."/>
            <person name="Beyhan S."/>
            <person name="Sundermann A.J."/>
            <person name="Mounaud S."/>
            <person name="Pasculle A.W."/>
            <person name="Nierman W.C."/>
            <person name="Driscoll E."/>
            <person name="Cumbie R."/>
            <person name="Clancy C.J."/>
            <person name="Dupont C.L."/>
        </authorList>
    </citation>
    <scope>NUCLEOTIDE SEQUENCE [LARGE SCALE GENOMIC DNA]</scope>
    <source>
        <strain evidence="1 2">GL24</strain>
    </source>
</reference>
<accession>A0A9P6XQQ5</accession>
<name>A0A9P6XQQ5_9FUNG</name>
<evidence type="ECO:0000313" key="1">
    <source>
        <dbReference type="EMBL" id="KAG1530574.1"/>
    </source>
</evidence>
<proteinExistence type="predicted"/>
<organism evidence="1 2">
    <name type="scientific">Rhizopus delemar</name>
    <dbReference type="NCBI Taxonomy" id="936053"/>
    <lineage>
        <taxon>Eukaryota</taxon>
        <taxon>Fungi</taxon>
        <taxon>Fungi incertae sedis</taxon>
        <taxon>Mucoromycota</taxon>
        <taxon>Mucoromycotina</taxon>
        <taxon>Mucoromycetes</taxon>
        <taxon>Mucorales</taxon>
        <taxon>Mucorineae</taxon>
        <taxon>Rhizopodaceae</taxon>
        <taxon>Rhizopus</taxon>
    </lineage>
</organism>
<dbReference type="EMBL" id="JAANIU010012227">
    <property type="protein sequence ID" value="KAG1530574.1"/>
    <property type="molecule type" value="Genomic_DNA"/>
</dbReference>